<dbReference type="Proteomes" id="UP000298416">
    <property type="component" value="Unassembled WGS sequence"/>
</dbReference>
<reference evidence="2" key="2">
    <citation type="submission" date="2020-08" db="EMBL/GenBank/DDBJ databases">
        <title>Plant Genome Project.</title>
        <authorList>
            <person name="Zhang R.-G."/>
        </authorList>
    </citation>
    <scope>NUCLEOTIDE SEQUENCE</scope>
    <source>
        <strain evidence="2">Huo1</strain>
        <tissue evidence="2">Leaf</tissue>
    </source>
</reference>
<evidence type="ECO:0000313" key="3">
    <source>
        <dbReference type="Proteomes" id="UP000298416"/>
    </source>
</evidence>
<feature type="compositionally biased region" description="Basic and acidic residues" evidence="1">
    <location>
        <begin position="247"/>
        <end position="259"/>
    </location>
</feature>
<name>A0A8X8XJV3_SALSN</name>
<reference evidence="2" key="1">
    <citation type="submission" date="2018-01" db="EMBL/GenBank/DDBJ databases">
        <authorList>
            <person name="Mao J.F."/>
        </authorList>
    </citation>
    <scope>NUCLEOTIDE SEQUENCE</scope>
    <source>
        <strain evidence="2">Huo1</strain>
        <tissue evidence="2">Leaf</tissue>
    </source>
</reference>
<organism evidence="2">
    <name type="scientific">Salvia splendens</name>
    <name type="common">Scarlet sage</name>
    <dbReference type="NCBI Taxonomy" id="180675"/>
    <lineage>
        <taxon>Eukaryota</taxon>
        <taxon>Viridiplantae</taxon>
        <taxon>Streptophyta</taxon>
        <taxon>Embryophyta</taxon>
        <taxon>Tracheophyta</taxon>
        <taxon>Spermatophyta</taxon>
        <taxon>Magnoliopsida</taxon>
        <taxon>eudicotyledons</taxon>
        <taxon>Gunneridae</taxon>
        <taxon>Pentapetalae</taxon>
        <taxon>asterids</taxon>
        <taxon>lamiids</taxon>
        <taxon>Lamiales</taxon>
        <taxon>Lamiaceae</taxon>
        <taxon>Nepetoideae</taxon>
        <taxon>Mentheae</taxon>
        <taxon>Salviinae</taxon>
        <taxon>Salvia</taxon>
        <taxon>Salvia subgen. Calosphace</taxon>
        <taxon>core Calosphace</taxon>
    </lineage>
</organism>
<protein>
    <submittedName>
        <fullName evidence="2">Uncharacterized protein</fullName>
    </submittedName>
</protein>
<keyword evidence="3" id="KW-1185">Reference proteome</keyword>
<proteinExistence type="predicted"/>
<accession>A0A8X8XJV3</accession>
<dbReference type="InterPro" id="IPR051494">
    <property type="entry name" value="BSD_domain-containing"/>
</dbReference>
<evidence type="ECO:0000256" key="1">
    <source>
        <dbReference type="SAM" id="MobiDB-lite"/>
    </source>
</evidence>
<feature type="region of interest" description="Disordered" evidence="1">
    <location>
        <begin position="1"/>
        <end position="44"/>
    </location>
</feature>
<dbReference type="AlphaFoldDB" id="A0A8X8XJV3"/>
<comment type="caution">
    <text evidence="2">The sequence shown here is derived from an EMBL/GenBank/DDBJ whole genome shotgun (WGS) entry which is preliminary data.</text>
</comment>
<dbReference type="EMBL" id="PNBA02000008">
    <property type="protein sequence ID" value="KAG6415356.1"/>
    <property type="molecule type" value="Genomic_DNA"/>
</dbReference>
<dbReference type="PANTHER" id="PTHR16019">
    <property type="entry name" value="SYNAPSE-ASSOCIATED PROTEIN"/>
    <property type="match status" value="1"/>
</dbReference>
<feature type="region of interest" description="Disordered" evidence="1">
    <location>
        <begin position="188"/>
        <end position="259"/>
    </location>
</feature>
<dbReference type="PANTHER" id="PTHR16019:SF5">
    <property type="entry name" value="BSD DOMAIN-CONTAINING PROTEIN 1"/>
    <property type="match status" value="1"/>
</dbReference>
<sequence>MNFVKSIISDDQEASTSESDRDSSGGRAIPTTPPMPGEFGSGLKKETEILRDTASRAVKDLPSSLDVVLKSTVSMINKEALGLSSDGEPETPGANRALKSGRYSRFEAQLSAMQSDLNTFCVEPEDAADYGKWKLGFELGDYEDPIEGLIGEDGILEGAYSKAVGNCKGKTEAAVVYGEKGNVIELSKKSGVDEGEGESGTVDGDEKVGVEEVVVSNHDDVGWDELGDVGSGDERKPSASGGGGGSPKKEEIRKRLITV</sequence>
<gene>
    <name evidence="2" type="ORF">SASPL_122767</name>
</gene>
<evidence type="ECO:0000313" key="2">
    <source>
        <dbReference type="EMBL" id="KAG6415356.1"/>
    </source>
</evidence>
<dbReference type="GO" id="GO:0005737">
    <property type="term" value="C:cytoplasm"/>
    <property type="evidence" value="ECO:0007669"/>
    <property type="project" value="TreeGrafter"/>
</dbReference>